<dbReference type="EMBL" id="CAUJNA010001324">
    <property type="protein sequence ID" value="CAJ1386049.1"/>
    <property type="molecule type" value="Genomic_DNA"/>
</dbReference>
<evidence type="ECO:0008006" key="9">
    <source>
        <dbReference type="Google" id="ProtNLM"/>
    </source>
</evidence>
<sequence>MMSCRWLLPLAASVSSASAANEAECGQPLLEFLHELRTFGATGGGRFGFGVSRPAFSEDDMAARRWLVTRLEALGMEAAVDGAGHVFGRRKEHRDTPVLLLGSHSDSQREGGWLDGALGVAYAFTAAKALGGEAGEEAPLEVVSFQDEEGRFGVTPGSQHFAHGAALWELPDLHNRAGGLTYADAARLANVTGEASSFEGRGPYLGFFEAHIEQGPRLEAAKQKIGVVEAVVGLGQYRISFTGEQNHAGSTPMASRKDALAAALRTGAAVLDAVEAAAKSLDPEAVYGINVVEVEGPNSASVVPGRITLILQFRSAQTGALDAMAQAAQGAAEAHNGRRGVAVEFAVDRATLAPVQFQSSMVSDLATAAEASGHEFMRMTARAVHDASNLARKTPTVMMFVPSIGGISHSFEEHTEEADLVVGCDVYVAAVRRMLRRWETSSEL</sequence>
<evidence type="ECO:0000313" key="8">
    <source>
        <dbReference type="Proteomes" id="UP001178507"/>
    </source>
</evidence>
<comment type="subunit">
    <text evidence="2">Homodimer.</text>
</comment>
<dbReference type="Pfam" id="PF01546">
    <property type="entry name" value="Peptidase_M20"/>
    <property type="match status" value="1"/>
</dbReference>
<feature type="signal peptide" evidence="6">
    <location>
        <begin position="1"/>
        <end position="19"/>
    </location>
</feature>
<evidence type="ECO:0000256" key="5">
    <source>
        <dbReference type="ARBA" id="ARBA00023211"/>
    </source>
</evidence>
<evidence type="ECO:0000256" key="1">
    <source>
        <dbReference type="ARBA" id="ARBA00001936"/>
    </source>
</evidence>
<dbReference type="InterPro" id="IPR036264">
    <property type="entry name" value="Bact_exopeptidase_dim_dom"/>
</dbReference>
<evidence type="ECO:0000256" key="3">
    <source>
        <dbReference type="ARBA" id="ARBA00022723"/>
    </source>
</evidence>
<dbReference type="InterPro" id="IPR002933">
    <property type="entry name" value="Peptidase_M20"/>
</dbReference>
<keyword evidence="8" id="KW-1185">Reference proteome</keyword>
<keyword evidence="3" id="KW-0479">Metal-binding</keyword>
<accession>A0AA36IEL1</accession>
<dbReference type="GO" id="GO:0016813">
    <property type="term" value="F:hydrolase activity, acting on carbon-nitrogen (but not peptide) bonds, in linear amidines"/>
    <property type="evidence" value="ECO:0007669"/>
    <property type="project" value="InterPro"/>
</dbReference>
<keyword evidence="4" id="KW-0378">Hydrolase</keyword>
<reference evidence="7" key="1">
    <citation type="submission" date="2023-08" db="EMBL/GenBank/DDBJ databases">
        <authorList>
            <person name="Chen Y."/>
            <person name="Shah S."/>
            <person name="Dougan E. K."/>
            <person name="Thang M."/>
            <person name="Chan C."/>
        </authorList>
    </citation>
    <scope>NUCLEOTIDE SEQUENCE</scope>
</reference>
<evidence type="ECO:0000256" key="2">
    <source>
        <dbReference type="ARBA" id="ARBA00011738"/>
    </source>
</evidence>
<dbReference type="Proteomes" id="UP001178507">
    <property type="component" value="Unassembled WGS sequence"/>
</dbReference>
<dbReference type="SUPFAM" id="SSF55031">
    <property type="entry name" value="Bacterial exopeptidase dimerisation domain"/>
    <property type="match status" value="1"/>
</dbReference>
<dbReference type="PANTHER" id="PTHR32494:SF19">
    <property type="entry name" value="ALLANTOATE DEIMINASE-RELATED"/>
    <property type="match status" value="1"/>
</dbReference>
<dbReference type="PIRSF" id="PIRSF001235">
    <property type="entry name" value="Amidase_carbamoylase"/>
    <property type="match status" value="1"/>
</dbReference>
<dbReference type="AlphaFoldDB" id="A0AA36IEL1"/>
<name>A0AA36IEL1_9DINO</name>
<keyword evidence="5" id="KW-0464">Manganese</keyword>
<evidence type="ECO:0000256" key="4">
    <source>
        <dbReference type="ARBA" id="ARBA00022801"/>
    </source>
</evidence>
<proteinExistence type="predicted"/>
<organism evidence="7 8">
    <name type="scientific">Effrenium voratum</name>
    <dbReference type="NCBI Taxonomy" id="2562239"/>
    <lineage>
        <taxon>Eukaryota</taxon>
        <taxon>Sar</taxon>
        <taxon>Alveolata</taxon>
        <taxon>Dinophyceae</taxon>
        <taxon>Suessiales</taxon>
        <taxon>Symbiodiniaceae</taxon>
        <taxon>Effrenium</taxon>
    </lineage>
</organism>
<dbReference type="Gene3D" id="3.40.630.10">
    <property type="entry name" value="Zn peptidases"/>
    <property type="match status" value="1"/>
</dbReference>
<dbReference type="Gene3D" id="3.30.70.360">
    <property type="match status" value="1"/>
</dbReference>
<dbReference type="InterPro" id="IPR010158">
    <property type="entry name" value="Amidase_Cbmase"/>
</dbReference>
<dbReference type="PANTHER" id="PTHR32494">
    <property type="entry name" value="ALLANTOATE DEIMINASE-RELATED"/>
    <property type="match status" value="1"/>
</dbReference>
<feature type="chain" id="PRO_5041351024" description="Peptidase M20 dimerisation domain-containing protein" evidence="6">
    <location>
        <begin position="20"/>
        <end position="444"/>
    </location>
</feature>
<protein>
    <recommendedName>
        <fullName evidence="9">Peptidase M20 dimerisation domain-containing protein</fullName>
    </recommendedName>
</protein>
<evidence type="ECO:0000256" key="6">
    <source>
        <dbReference type="SAM" id="SignalP"/>
    </source>
</evidence>
<evidence type="ECO:0000313" key="7">
    <source>
        <dbReference type="EMBL" id="CAJ1386049.1"/>
    </source>
</evidence>
<gene>
    <name evidence="7" type="ORF">EVOR1521_LOCUS12509</name>
</gene>
<dbReference type="GO" id="GO:0046872">
    <property type="term" value="F:metal ion binding"/>
    <property type="evidence" value="ECO:0007669"/>
    <property type="project" value="UniProtKB-KW"/>
</dbReference>
<dbReference type="NCBIfam" id="TIGR01879">
    <property type="entry name" value="hydantase"/>
    <property type="match status" value="1"/>
</dbReference>
<dbReference type="SUPFAM" id="SSF53187">
    <property type="entry name" value="Zn-dependent exopeptidases"/>
    <property type="match status" value="1"/>
</dbReference>
<comment type="cofactor">
    <cofactor evidence="1">
        <name>Mn(2+)</name>
        <dbReference type="ChEBI" id="CHEBI:29035"/>
    </cofactor>
</comment>
<keyword evidence="6" id="KW-0732">Signal</keyword>
<comment type="caution">
    <text evidence="7">The sequence shown here is derived from an EMBL/GenBank/DDBJ whole genome shotgun (WGS) entry which is preliminary data.</text>
</comment>